<evidence type="ECO:0000256" key="8">
    <source>
        <dbReference type="ARBA" id="ARBA00024195"/>
    </source>
</evidence>
<evidence type="ECO:0000256" key="7">
    <source>
        <dbReference type="ARBA" id="ARBA00023180"/>
    </source>
</evidence>
<dbReference type="InterPro" id="IPR001254">
    <property type="entry name" value="Trypsin_dom"/>
</dbReference>
<feature type="domain" description="Peptidase S1" evidence="10">
    <location>
        <begin position="220"/>
        <end position="472"/>
    </location>
</feature>
<proteinExistence type="inferred from homology"/>
<feature type="compositionally biased region" description="Polar residues" evidence="9">
    <location>
        <begin position="175"/>
        <end position="189"/>
    </location>
</feature>
<dbReference type="InterPro" id="IPR009003">
    <property type="entry name" value="Peptidase_S1_PA"/>
</dbReference>
<keyword evidence="2" id="KW-0964">Secreted</keyword>
<keyword evidence="12" id="KW-1185">Reference proteome</keyword>
<evidence type="ECO:0000256" key="6">
    <source>
        <dbReference type="ARBA" id="ARBA00023157"/>
    </source>
</evidence>
<dbReference type="SUPFAM" id="SSF50494">
    <property type="entry name" value="Trypsin-like serine proteases"/>
    <property type="match status" value="1"/>
</dbReference>
<keyword evidence="3" id="KW-0399">Innate immunity</keyword>
<dbReference type="GO" id="GO:0005576">
    <property type="term" value="C:extracellular region"/>
    <property type="evidence" value="ECO:0007669"/>
    <property type="project" value="UniProtKB-SubCell"/>
</dbReference>
<dbReference type="VEuPathDB" id="VectorBase:ADIR014204"/>
<sequence>MGGYCVNSGQCSVRSFRLRSNRCPMLEEVCCPKDSFKPQERNLMAPNFNRTRRALTSTATAQPSDSSACSMQTSVFKNNEEADYDLTNTDNSYESIEMEMSPIPSDQTPATSSPSNEIVQNALPTNSNHKKVAIATDVPSAQASVVESYTTRVPHCNTSSINIENDKSDLNYTLDSLKPTSNNNEYRNTSAEDSKPPSSPGSVSENFTYSKCGQRNPDVVVDHKVQQKFRAEYGEFPWTVALFKRAEKLTFCCNGALIGERAILTTAHCVILCGNSTSEIVARVGEWNISTPMPIPSEEIVVKDIHVHFFYKHMPHAYNVALLQLELPVQYRATVQPVCLPTVAHTLATNQKMIASGWSNAPNEQQSTTHQVQKQFNLLHVELQNCEGNVQSFDNKTYAGLRSSVLCATSNHSDQERISDKEEGSPVVVKVSDEYQLHGLVSWGFQFKEEAVKYTVLMNVEYIIYWIKRMMDK</sequence>
<evidence type="ECO:0000313" key="12">
    <source>
        <dbReference type="Proteomes" id="UP000075884"/>
    </source>
</evidence>
<dbReference type="STRING" id="7168.A0A182NWC7"/>
<dbReference type="AlphaFoldDB" id="A0A182NWC7"/>
<dbReference type="SMART" id="SM00020">
    <property type="entry name" value="Tryp_SPc"/>
    <property type="match status" value="1"/>
</dbReference>
<evidence type="ECO:0000256" key="5">
    <source>
        <dbReference type="ARBA" id="ARBA00022859"/>
    </source>
</evidence>
<comment type="subcellular location">
    <subcellularLocation>
        <location evidence="1">Secreted</location>
    </subcellularLocation>
</comment>
<evidence type="ECO:0000313" key="11">
    <source>
        <dbReference type="EnsemblMetazoa" id="ADIR014204-PA"/>
    </source>
</evidence>
<dbReference type="InterPro" id="IPR043504">
    <property type="entry name" value="Peptidase_S1_PA_chymotrypsin"/>
</dbReference>
<reference evidence="12" key="1">
    <citation type="submission" date="2013-03" db="EMBL/GenBank/DDBJ databases">
        <title>The Genome Sequence of Anopheles dirus WRAIR2.</title>
        <authorList>
            <consortium name="The Broad Institute Genomics Platform"/>
            <person name="Neafsey D.E."/>
            <person name="Walton C."/>
            <person name="Walker B."/>
            <person name="Young S.K."/>
            <person name="Zeng Q."/>
            <person name="Gargeya S."/>
            <person name="Fitzgerald M."/>
            <person name="Haas B."/>
            <person name="Abouelleil A."/>
            <person name="Allen A.W."/>
            <person name="Alvarado L."/>
            <person name="Arachchi H.M."/>
            <person name="Berlin A.M."/>
            <person name="Chapman S.B."/>
            <person name="Gainer-Dewar J."/>
            <person name="Goldberg J."/>
            <person name="Griggs A."/>
            <person name="Gujja S."/>
            <person name="Hansen M."/>
            <person name="Howarth C."/>
            <person name="Imamovic A."/>
            <person name="Ireland A."/>
            <person name="Larimer J."/>
            <person name="McCowan C."/>
            <person name="Murphy C."/>
            <person name="Pearson M."/>
            <person name="Poon T.W."/>
            <person name="Priest M."/>
            <person name="Roberts A."/>
            <person name="Saif S."/>
            <person name="Shea T."/>
            <person name="Sisk P."/>
            <person name="Sykes S."/>
            <person name="Wortman J."/>
            <person name="Nusbaum C."/>
            <person name="Birren B."/>
        </authorList>
    </citation>
    <scope>NUCLEOTIDE SEQUENCE [LARGE SCALE GENOMIC DNA]</scope>
    <source>
        <strain evidence="12">WRAIR2</strain>
    </source>
</reference>
<evidence type="ECO:0000256" key="3">
    <source>
        <dbReference type="ARBA" id="ARBA00022588"/>
    </source>
</evidence>
<dbReference type="GO" id="GO:0045087">
    <property type="term" value="P:innate immune response"/>
    <property type="evidence" value="ECO:0007669"/>
    <property type="project" value="UniProtKB-KW"/>
</dbReference>
<dbReference type="Gene3D" id="2.40.10.10">
    <property type="entry name" value="Trypsin-like serine proteases"/>
    <property type="match status" value="2"/>
</dbReference>
<dbReference type="PROSITE" id="PS50240">
    <property type="entry name" value="TRYPSIN_DOM"/>
    <property type="match status" value="1"/>
</dbReference>
<feature type="region of interest" description="Disordered" evidence="9">
    <location>
        <begin position="101"/>
        <end position="121"/>
    </location>
</feature>
<feature type="compositionally biased region" description="Polar residues" evidence="9">
    <location>
        <begin position="104"/>
        <end position="121"/>
    </location>
</feature>
<evidence type="ECO:0000259" key="10">
    <source>
        <dbReference type="PROSITE" id="PS50240"/>
    </source>
</evidence>
<reference evidence="11" key="2">
    <citation type="submission" date="2020-05" db="UniProtKB">
        <authorList>
            <consortium name="EnsemblMetazoa"/>
        </authorList>
    </citation>
    <scope>IDENTIFICATION</scope>
    <source>
        <strain evidence="11">WRAIR2</strain>
    </source>
</reference>
<keyword evidence="7" id="KW-0325">Glycoprotein</keyword>
<name>A0A182NWC7_9DIPT</name>
<dbReference type="EnsemblMetazoa" id="ADIR014204-RA">
    <property type="protein sequence ID" value="ADIR014204-PA"/>
    <property type="gene ID" value="ADIR014204"/>
</dbReference>
<comment type="similarity">
    <text evidence="8">Belongs to the peptidase S1 family. CLIP subfamily.</text>
</comment>
<evidence type="ECO:0000256" key="2">
    <source>
        <dbReference type="ARBA" id="ARBA00022525"/>
    </source>
</evidence>
<dbReference type="PANTHER" id="PTHR24256">
    <property type="entry name" value="TRYPTASE-RELATED"/>
    <property type="match status" value="1"/>
</dbReference>
<dbReference type="GO" id="GO:0006508">
    <property type="term" value="P:proteolysis"/>
    <property type="evidence" value="ECO:0007669"/>
    <property type="project" value="InterPro"/>
</dbReference>
<keyword evidence="6" id="KW-1015">Disulfide bond</keyword>
<dbReference type="Proteomes" id="UP000075884">
    <property type="component" value="Unassembled WGS sequence"/>
</dbReference>
<dbReference type="GO" id="GO:0004252">
    <property type="term" value="F:serine-type endopeptidase activity"/>
    <property type="evidence" value="ECO:0007669"/>
    <property type="project" value="InterPro"/>
</dbReference>
<dbReference type="CDD" id="cd00190">
    <property type="entry name" value="Tryp_SPc"/>
    <property type="match status" value="1"/>
</dbReference>
<keyword evidence="5" id="KW-0391">Immunity</keyword>
<dbReference type="InterPro" id="IPR051487">
    <property type="entry name" value="Ser/Thr_Proteases_Immune/Dev"/>
</dbReference>
<accession>A0A182NWC7</accession>
<protein>
    <recommendedName>
        <fullName evidence="10">Peptidase S1 domain-containing protein</fullName>
    </recommendedName>
</protein>
<dbReference type="Pfam" id="PF00089">
    <property type="entry name" value="Trypsin"/>
    <property type="match status" value="1"/>
</dbReference>
<evidence type="ECO:0000256" key="4">
    <source>
        <dbReference type="ARBA" id="ARBA00022729"/>
    </source>
</evidence>
<evidence type="ECO:0000256" key="9">
    <source>
        <dbReference type="SAM" id="MobiDB-lite"/>
    </source>
</evidence>
<feature type="region of interest" description="Disordered" evidence="9">
    <location>
        <begin position="175"/>
        <end position="208"/>
    </location>
</feature>
<evidence type="ECO:0000256" key="1">
    <source>
        <dbReference type="ARBA" id="ARBA00004613"/>
    </source>
</evidence>
<keyword evidence="4" id="KW-0732">Signal</keyword>
<organism evidence="11 12">
    <name type="scientific">Anopheles dirus</name>
    <dbReference type="NCBI Taxonomy" id="7168"/>
    <lineage>
        <taxon>Eukaryota</taxon>
        <taxon>Metazoa</taxon>
        <taxon>Ecdysozoa</taxon>
        <taxon>Arthropoda</taxon>
        <taxon>Hexapoda</taxon>
        <taxon>Insecta</taxon>
        <taxon>Pterygota</taxon>
        <taxon>Neoptera</taxon>
        <taxon>Endopterygota</taxon>
        <taxon>Diptera</taxon>
        <taxon>Nematocera</taxon>
        <taxon>Culicoidea</taxon>
        <taxon>Culicidae</taxon>
        <taxon>Anophelinae</taxon>
        <taxon>Anopheles</taxon>
    </lineage>
</organism>